<keyword evidence="4" id="KW-1185">Reference proteome</keyword>
<keyword evidence="1" id="KW-0472">Membrane</keyword>
<feature type="domain" description="Putative Flp pilus-assembly TadG-like N-terminal" evidence="2">
    <location>
        <begin position="22"/>
        <end position="68"/>
    </location>
</feature>
<evidence type="ECO:0000259" key="2">
    <source>
        <dbReference type="Pfam" id="PF13400"/>
    </source>
</evidence>
<comment type="caution">
    <text evidence="3">The sequence shown here is derived from an EMBL/GenBank/DDBJ whole genome shotgun (WGS) entry which is preliminary data.</text>
</comment>
<proteinExistence type="predicted"/>
<evidence type="ECO:0000313" key="3">
    <source>
        <dbReference type="EMBL" id="MEJ8474920.1"/>
    </source>
</evidence>
<gene>
    <name evidence="3" type="ORF">V6575_12555</name>
</gene>
<name>A0ABU8TL80_9HYPH</name>
<dbReference type="SUPFAM" id="SSF53300">
    <property type="entry name" value="vWA-like"/>
    <property type="match status" value="1"/>
</dbReference>
<organism evidence="3 4">
    <name type="scientific">Roseibium algae</name>
    <dbReference type="NCBI Taxonomy" id="3123038"/>
    <lineage>
        <taxon>Bacteria</taxon>
        <taxon>Pseudomonadati</taxon>
        <taxon>Pseudomonadota</taxon>
        <taxon>Alphaproteobacteria</taxon>
        <taxon>Hyphomicrobiales</taxon>
        <taxon>Stappiaceae</taxon>
        <taxon>Roseibium</taxon>
    </lineage>
</organism>
<dbReference type="InterPro" id="IPR028087">
    <property type="entry name" value="Tad_N"/>
</dbReference>
<protein>
    <submittedName>
        <fullName evidence="3">TadE/TadG family type IV pilus assembly protein</fullName>
    </submittedName>
</protein>
<keyword evidence="1" id="KW-0812">Transmembrane</keyword>
<evidence type="ECO:0000256" key="1">
    <source>
        <dbReference type="SAM" id="Phobius"/>
    </source>
</evidence>
<dbReference type="Gene3D" id="3.40.50.410">
    <property type="entry name" value="von Willebrand factor, type A domain"/>
    <property type="match status" value="1"/>
</dbReference>
<evidence type="ECO:0000313" key="4">
    <source>
        <dbReference type="Proteomes" id="UP001385499"/>
    </source>
</evidence>
<dbReference type="RefSeq" id="WP_340274726.1">
    <property type="nucleotide sequence ID" value="NZ_JBAKIA010000007.1"/>
</dbReference>
<dbReference type="Pfam" id="PF13400">
    <property type="entry name" value="Tad"/>
    <property type="match status" value="1"/>
</dbReference>
<dbReference type="Proteomes" id="UP001385499">
    <property type="component" value="Unassembled WGS sequence"/>
</dbReference>
<accession>A0ABU8TL80</accession>
<reference evidence="3 4" key="1">
    <citation type="submission" date="2024-02" db="EMBL/GenBank/DDBJ databases">
        <title>Roseibium algae sp. nov., isolated from marine alga (Grateloupia sp.), showing potential in myo-inositol conversion.</title>
        <authorList>
            <person name="Wang Y."/>
        </authorList>
    </citation>
    <scope>NUCLEOTIDE SEQUENCE [LARGE SCALE GENOMIC DNA]</scope>
    <source>
        <strain evidence="3 4">H3510</strain>
    </source>
</reference>
<feature type="transmembrane region" description="Helical" evidence="1">
    <location>
        <begin position="20"/>
        <end position="43"/>
    </location>
</feature>
<keyword evidence="1" id="KW-1133">Transmembrane helix</keyword>
<dbReference type="InterPro" id="IPR036465">
    <property type="entry name" value="vWFA_dom_sf"/>
</dbReference>
<dbReference type="EMBL" id="JBAKIA010000007">
    <property type="protein sequence ID" value="MEJ8474920.1"/>
    <property type="molecule type" value="Genomic_DNA"/>
</dbReference>
<sequence length="484" mass="53575">MLMALACRFKLICRKFRNDVAGAVLPIFALMSVLILVIAGSGIDYARAVNAKQVMANAMDAASLAVASQLSTTVMDDDEISKMLKEVFEANLSSLNLKKLAVTNLEFAVDPNEGLIKVSSTISVPTYFIGIGGIGPDHLDVDVNSEVTYSKFDVELTLVLDVTGSMGKDENDIKALRKASSDLVNVLLPEDIPESDSKVRISVVPYSQGVNLGSDAALVSNGTAEDNCVTERGGDGQFKDLPYNYGSDVEGDDPTVTTFFGGGDTKCPPVNPLMPLTSDRDDLLEAIKKLQADNGTAGQVGIAWGWYTLSPDWTNLWPSDSDPAPYSDDDVLKFAVIMTDGDFNEHYDYVEDTNPWTQDCTNGHYETEEYSYWSWRYRRMVKGTKQVWVEDCVSRYYWDETYLWKSTYDDPPAVRARAICDAMKEKEIEIFSIYFDTGIVGYGPKLMDYCASDEDNYYEATSPENLIEAFGNIAKKIQAIYLSK</sequence>